<sequence>MLRDKLSVSGVVLLQNNRKTRDEGDLSSRERKFITPPSQPRLILLAVPAALPSVFFSPRSSSLPLSRFLSRVRMPFYDCREREERSALIFSTEPALVCVHEGKAVDPGVHRAPRSNFLTISARFNFAGSILLVSLKEDQSLAFRIQRFPEGTQRRFVKHFVTETILLRSDHVRTGRRVTRNYSPFLGTALIYSLSDKNDIAAFRVSCVPSAKKVPRTGADNKSSYDSVIKTQRALHFDALYAKNYGIFCYVIFTEHCYGDDGSRNCRVNRIWVALLNAAGKRNPNIVPPIIPRAVGTRKSRVFSSRARRRRAGLLMPRARKNFRKNRRRRIHGGNQEEPRRIPYHLRACKK</sequence>
<dbReference type="Proteomes" id="UP001430953">
    <property type="component" value="Unassembled WGS sequence"/>
</dbReference>
<name>A0AAW2E9V4_9HYME</name>
<proteinExistence type="predicted"/>
<accession>A0AAW2E9V4</accession>
<protein>
    <submittedName>
        <fullName evidence="1">Uncharacterized protein</fullName>
    </submittedName>
</protein>
<dbReference type="AlphaFoldDB" id="A0AAW2E9V4"/>
<keyword evidence="2" id="KW-1185">Reference proteome</keyword>
<evidence type="ECO:0000313" key="2">
    <source>
        <dbReference type="Proteomes" id="UP001430953"/>
    </source>
</evidence>
<evidence type="ECO:0000313" key="1">
    <source>
        <dbReference type="EMBL" id="KAL0099760.1"/>
    </source>
</evidence>
<reference evidence="1 2" key="1">
    <citation type="submission" date="2023-03" db="EMBL/GenBank/DDBJ databases">
        <title>High recombination rates correlate with genetic variation in Cardiocondyla obscurior ants.</title>
        <authorList>
            <person name="Errbii M."/>
        </authorList>
    </citation>
    <scope>NUCLEOTIDE SEQUENCE [LARGE SCALE GENOMIC DNA]</scope>
    <source>
        <strain evidence="1">Alpha-2009</strain>
        <tissue evidence="1">Whole body</tissue>
    </source>
</reference>
<dbReference type="EMBL" id="JADYXP020000027">
    <property type="protein sequence ID" value="KAL0099760.1"/>
    <property type="molecule type" value="Genomic_DNA"/>
</dbReference>
<comment type="caution">
    <text evidence="1">The sequence shown here is derived from an EMBL/GenBank/DDBJ whole genome shotgun (WGS) entry which is preliminary data.</text>
</comment>
<gene>
    <name evidence="1" type="ORF">PUN28_019874</name>
</gene>
<organism evidence="1 2">
    <name type="scientific">Cardiocondyla obscurior</name>
    <dbReference type="NCBI Taxonomy" id="286306"/>
    <lineage>
        <taxon>Eukaryota</taxon>
        <taxon>Metazoa</taxon>
        <taxon>Ecdysozoa</taxon>
        <taxon>Arthropoda</taxon>
        <taxon>Hexapoda</taxon>
        <taxon>Insecta</taxon>
        <taxon>Pterygota</taxon>
        <taxon>Neoptera</taxon>
        <taxon>Endopterygota</taxon>
        <taxon>Hymenoptera</taxon>
        <taxon>Apocrita</taxon>
        <taxon>Aculeata</taxon>
        <taxon>Formicoidea</taxon>
        <taxon>Formicidae</taxon>
        <taxon>Myrmicinae</taxon>
        <taxon>Cardiocondyla</taxon>
    </lineage>
</organism>